<dbReference type="OrthoDB" id="408631at2759"/>
<dbReference type="RefSeq" id="XP_024730743.1">
    <property type="nucleotide sequence ID" value="XM_024883769.1"/>
</dbReference>
<evidence type="ECO:0000313" key="2">
    <source>
        <dbReference type="Proteomes" id="UP000235371"/>
    </source>
</evidence>
<keyword evidence="2" id="KW-1185">Reference proteome</keyword>
<protein>
    <submittedName>
        <fullName evidence="1">Uncharacterized protein</fullName>
    </submittedName>
</protein>
<proteinExistence type="predicted"/>
<evidence type="ECO:0000313" key="1">
    <source>
        <dbReference type="EMBL" id="PMD53839.1"/>
    </source>
</evidence>
<reference evidence="1 2" key="1">
    <citation type="submission" date="2016-04" db="EMBL/GenBank/DDBJ databases">
        <title>A degradative enzymes factory behind the ericoid mycorrhizal symbiosis.</title>
        <authorList>
            <consortium name="DOE Joint Genome Institute"/>
            <person name="Martino E."/>
            <person name="Morin E."/>
            <person name="Grelet G."/>
            <person name="Kuo A."/>
            <person name="Kohler A."/>
            <person name="Daghino S."/>
            <person name="Barry K."/>
            <person name="Choi C."/>
            <person name="Cichocki N."/>
            <person name="Clum A."/>
            <person name="Copeland A."/>
            <person name="Hainaut M."/>
            <person name="Haridas S."/>
            <person name="Labutti K."/>
            <person name="Lindquist E."/>
            <person name="Lipzen A."/>
            <person name="Khouja H.-R."/>
            <person name="Murat C."/>
            <person name="Ohm R."/>
            <person name="Olson A."/>
            <person name="Spatafora J."/>
            <person name="Veneault-Fourrey C."/>
            <person name="Henrissat B."/>
            <person name="Grigoriev I."/>
            <person name="Martin F."/>
            <person name="Perotto S."/>
        </authorList>
    </citation>
    <scope>NUCLEOTIDE SEQUENCE [LARGE SCALE GENOMIC DNA]</scope>
    <source>
        <strain evidence="1 2">E</strain>
    </source>
</reference>
<dbReference type="Proteomes" id="UP000235371">
    <property type="component" value="Unassembled WGS sequence"/>
</dbReference>
<name>A0A2J6SSW7_9HELO</name>
<dbReference type="GeneID" id="36591846"/>
<dbReference type="EMBL" id="KZ613866">
    <property type="protein sequence ID" value="PMD53839.1"/>
    <property type="molecule type" value="Genomic_DNA"/>
</dbReference>
<organism evidence="1 2">
    <name type="scientific">Hyaloscypha bicolor E</name>
    <dbReference type="NCBI Taxonomy" id="1095630"/>
    <lineage>
        <taxon>Eukaryota</taxon>
        <taxon>Fungi</taxon>
        <taxon>Dikarya</taxon>
        <taxon>Ascomycota</taxon>
        <taxon>Pezizomycotina</taxon>
        <taxon>Leotiomycetes</taxon>
        <taxon>Helotiales</taxon>
        <taxon>Hyaloscyphaceae</taxon>
        <taxon>Hyaloscypha</taxon>
        <taxon>Hyaloscypha bicolor</taxon>
    </lineage>
</organism>
<dbReference type="AlphaFoldDB" id="A0A2J6SSW7"/>
<gene>
    <name evidence="1" type="ORF">K444DRAFT_634657</name>
</gene>
<dbReference type="InParanoid" id="A0A2J6SSW7"/>
<accession>A0A2J6SSW7</accession>
<sequence>MGKADNIKPQRSDRSLILEHLVGGHKQGGEIGAEYLAAESVRASASYNHSTIDQCRGWRLKFRMLLVLCFLESGDVRELLGGMRRVASQGVRAEGSPMHVVKPGRSDLRLGTRRRALLATPEERFHCRITETSENFVCDSVLDHDGLKTAASFTVFCPYCVPLAGRYASLSLLQMKAPRWLFRPARGRLIPKRIDQEVGISPEVTLFLCAVPSSHDNSLEALLFVFLFLRHLRIRASMAFKVVVMFFLLTHLVCCTSPNYLGSLLTILINNELLGPESPSADSRTILLTPQSGVAVASAYATLGEQL</sequence>